<dbReference type="PANTHER" id="PTHR46648:SF1">
    <property type="entry name" value="ADENOSINE 5'-MONOPHOSPHORAMIDASE HNT1"/>
    <property type="match status" value="1"/>
</dbReference>
<protein>
    <recommendedName>
        <fullName evidence="4">HIT domain-containing protein</fullName>
    </recommendedName>
</protein>
<dbReference type="InterPro" id="IPR019808">
    <property type="entry name" value="Histidine_triad_CS"/>
</dbReference>
<feature type="domain" description="HIT" evidence="4">
    <location>
        <begin position="5"/>
        <end position="112"/>
    </location>
</feature>
<proteinExistence type="predicted"/>
<dbReference type="AlphaFoldDB" id="A0A1F6M4V8"/>
<dbReference type="PROSITE" id="PS00892">
    <property type="entry name" value="HIT_1"/>
    <property type="match status" value="1"/>
</dbReference>
<evidence type="ECO:0000256" key="3">
    <source>
        <dbReference type="PROSITE-ProRule" id="PRU00464"/>
    </source>
</evidence>
<feature type="active site" description="Tele-AMP-histidine intermediate" evidence="1">
    <location>
        <position position="99"/>
    </location>
</feature>
<dbReference type="STRING" id="1798676.A3B90_02605"/>
<evidence type="ECO:0000313" key="5">
    <source>
        <dbReference type="EMBL" id="OGH66682.1"/>
    </source>
</evidence>
<gene>
    <name evidence="5" type="ORF">A3B90_02605</name>
</gene>
<feature type="short sequence motif" description="Histidine triad motif" evidence="2 3">
    <location>
        <begin position="97"/>
        <end position="101"/>
    </location>
</feature>
<dbReference type="PRINTS" id="PR00332">
    <property type="entry name" value="HISTRIAD"/>
</dbReference>
<dbReference type="EMBL" id="MFPX01000011">
    <property type="protein sequence ID" value="OGH66682.1"/>
    <property type="molecule type" value="Genomic_DNA"/>
</dbReference>
<evidence type="ECO:0000313" key="6">
    <source>
        <dbReference type="Proteomes" id="UP000178742"/>
    </source>
</evidence>
<dbReference type="Proteomes" id="UP000178742">
    <property type="component" value="Unassembled WGS sequence"/>
</dbReference>
<dbReference type="Gene3D" id="3.30.428.10">
    <property type="entry name" value="HIT-like"/>
    <property type="match status" value="1"/>
</dbReference>
<organism evidence="5 6">
    <name type="scientific">Candidatus Magasanikbacteria bacterium RIFCSPHIGHO2_02_FULL_41_13</name>
    <dbReference type="NCBI Taxonomy" id="1798676"/>
    <lineage>
        <taxon>Bacteria</taxon>
        <taxon>Candidatus Magasanikiibacteriota</taxon>
    </lineage>
</organism>
<accession>A0A1F6M4V8</accession>
<dbReference type="PROSITE" id="PS51084">
    <property type="entry name" value="HIT_2"/>
    <property type="match status" value="1"/>
</dbReference>
<dbReference type="GO" id="GO:0003824">
    <property type="term" value="F:catalytic activity"/>
    <property type="evidence" value="ECO:0007669"/>
    <property type="project" value="InterPro"/>
</dbReference>
<dbReference type="InterPro" id="IPR036265">
    <property type="entry name" value="HIT-like_sf"/>
</dbReference>
<dbReference type="InterPro" id="IPR001310">
    <property type="entry name" value="Histidine_triad_HIT"/>
</dbReference>
<comment type="caution">
    <text evidence="5">The sequence shown here is derived from an EMBL/GenBank/DDBJ whole genome shotgun (WGS) entry which is preliminary data.</text>
</comment>
<evidence type="ECO:0000256" key="1">
    <source>
        <dbReference type="PIRSR" id="PIRSR601310-1"/>
    </source>
</evidence>
<dbReference type="Pfam" id="PF01230">
    <property type="entry name" value="HIT"/>
    <property type="match status" value="1"/>
</dbReference>
<evidence type="ECO:0000259" key="4">
    <source>
        <dbReference type="PROSITE" id="PS51084"/>
    </source>
</evidence>
<dbReference type="PANTHER" id="PTHR46648">
    <property type="entry name" value="HIT FAMILY PROTEIN 1"/>
    <property type="match status" value="1"/>
</dbReference>
<dbReference type="SUPFAM" id="SSF54197">
    <property type="entry name" value="HIT-like"/>
    <property type="match status" value="1"/>
</dbReference>
<name>A0A1F6M4V8_9BACT</name>
<dbReference type="InterPro" id="IPR011146">
    <property type="entry name" value="HIT-like"/>
</dbReference>
<dbReference type="GO" id="GO:0009117">
    <property type="term" value="P:nucleotide metabolic process"/>
    <property type="evidence" value="ECO:0007669"/>
    <property type="project" value="TreeGrafter"/>
</dbReference>
<sequence>MDNCIFCKILRGEIPGQRIYEDDHALGLLDIRPVTKGHAVVIPKIHVETSLELDDATTKEFYLGVKHAIERVKEVLDPDGFNVGWNHLPAGGQAIAHLHVHIIPRWNGDGGGNMHSIVHKESDLSVEEVAKLFSKD</sequence>
<reference evidence="5 6" key="1">
    <citation type="journal article" date="2016" name="Nat. Commun.">
        <title>Thousands of microbial genomes shed light on interconnected biogeochemical processes in an aquifer system.</title>
        <authorList>
            <person name="Anantharaman K."/>
            <person name="Brown C.T."/>
            <person name="Hug L.A."/>
            <person name="Sharon I."/>
            <person name="Castelle C.J."/>
            <person name="Probst A.J."/>
            <person name="Thomas B.C."/>
            <person name="Singh A."/>
            <person name="Wilkins M.J."/>
            <person name="Karaoz U."/>
            <person name="Brodie E.L."/>
            <person name="Williams K.H."/>
            <person name="Hubbard S.S."/>
            <person name="Banfield J.F."/>
        </authorList>
    </citation>
    <scope>NUCLEOTIDE SEQUENCE [LARGE SCALE GENOMIC DNA]</scope>
</reference>
<evidence type="ECO:0000256" key="2">
    <source>
        <dbReference type="PIRSR" id="PIRSR601310-3"/>
    </source>
</evidence>